<organism evidence="1">
    <name type="scientific">bioreactor metagenome</name>
    <dbReference type="NCBI Taxonomy" id="1076179"/>
    <lineage>
        <taxon>unclassified sequences</taxon>
        <taxon>metagenomes</taxon>
        <taxon>ecological metagenomes</taxon>
    </lineage>
</organism>
<comment type="caution">
    <text evidence="1">The sequence shown here is derived from an EMBL/GenBank/DDBJ whole genome shotgun (WGS) entry which is preliminary data.</text>
</comment>
<name>A0A644XD79_9ZZZZ</name>
<dbReference type="AlphaFoldDB" id="A0A644XD79"/>
<accession>A0A644XD79</accession>
<gene>
    <name evidence="1" type="ORF">SDC9_60515</name>
</gene>
<proteinExistence type="predicted"/>
<reference evidence="1" key="1">
    <citation type="submission" date="2019-08" db="EMBL/GenBank/DDBJ databases">
        <authorList>
            <person name="Kucharzyk K."/>
            <person name="Murdoch R.W."/>
            <person name="Higgins S."/>
            <person name="Loffler F."/>
        </authorList>
    </citation>
    <scope>NUCLEOTIDE SEQUENCE</scope>
</reference>
<sequence length="252" mass="28485">MRSVFFGNGGIQIENGGFPEQIEPVGYIVPARGAYRCFLRDSHFIGLQVKLFHEFYHVGLKVGTSLGDVYFHFFEVAFCHFHPSASHAPIEDGNTDAETYQLLVKRVVIHIGKTAVGLRQAELHIQISLKSARSLGIGHRTFALKFLQGKQFHIGTVLAGKFKRFVHRHHKFGYRFAYLHHNFHIIRYSQKTAQILNPVVHFNMGIQAVGLFRKVIDFQLQHLVFGYGAYFVTSFGVSIKGIGIGVIVVCRT</sequence>
<dbReference type="EMBL" id="VSSQ01002234">
    <property type="protein sequence ID" value="MPM14155.1"/>
    <property type="molecule type" value="Genomic_DNA"/>
</dbReference>
<evidence type="ECO:0000313" key="1">
    <source>
        <dbReference type="EMBL" id="MPM14155.1"/>
    </source>
</evidence>
<protein>
    <submittedName>
        <fullName evidence="1">Uncharacterized protein</fullName>
    </submittedName>
</protein>